<dbReference type="CDD" id="cd03257">
    <property type="entry name" value="ABC_NikE_OppD_transporters"/>
    <property type="match status" value="1"/>
</dbReference>
<evidence type="ECO:0000256" key="2">
    <source>
        <dbReference type="ARBA" id="ARBA00022448"/>
    </source>
</evidence>
<comment type="caution">
    <text evidence="7">The sequence shown here is derived from an EMBL/GenBank/DDBJ whole genome shotgun (WGS) entry which is preliminary data.</text>
</comment>
<sequence>MSTAFPPTSGPGDRHDGDLPDGRRAGDRLSDDGAPGRSGSGTAPRGVSADGDARPSSPDSTVRGGEVPFVRAEGLGRDHRLRRERLTGPRPVRTALHDVDLDLAEGASLGVIGESGSGKTTLVRLLLGLDTPTRGTVTVDGRSVRRGRGADLRWLRRQTGIVFQDPYASLDPRMDVGRIVAEPLQALGLAGDSPGGSVGESDAVARVLTDVGLEPDMVDRYPHEFSGGQRQRIALARALVHRPRLLVGDEPLSALDVTVRAQILDLLQGLRADLGLTLILVSHDIGVVAHLCDQVLVLKDGHAVESGATSEVLAHPRAAYTRDLLAAVPRL</sequence>
<dbReference type="InterPro" id="IPR017871">
    <property type="entry name" value="ABC_transporter-like_CS"/>
</dbReference>
<evidence type="ECO:0000256" key="3">
    <source>
        <dbReference type="ARBA" id="ARBA00022741"/>
    </source>
</evidence>
<dbReference type="PROSITE" id="PS50893">
    <property type="entry name" value="ABC_TRANSPORTER_2"/>
    <property type="match status" value="1"/>
</dbReference>
<dbReference type="GO" id="GO:0005524">
    <property type="term" value="F:ATP binding"/>
    <property type="evidence" value="ECO:0007669"/>
    <property type="project" value="UniProtKB-KW"/>
</dbReference>
<comment type="similarity">
    <text evidence="1">Belongs to the ABC transporter superfamily.</text>
</comment>
<keyword evidence="2" id="KW-0813">Transport</keyword>
<feature type="region of interest" description="Disordered" evidence="5">
    <location>
        <begin position="1"/>
        <end position="75"/>
    </location>
</feature>
<dbReference type="InterPro" id="IPR050319">
    <property type="entry name" value="ABC_transp_ATP-bind"/>
</dbReference>
<feature type="compositionally biased region" description="Basic and acidic residues" evidence="5">
    <location>
        <begin position="12"/>
        <end position="31"/>
    </location>
</feature>
<feature type="domain" description="ABC transporter" evidence="6">
    <location>
        <begin position="81"/>
        <end position="325"/>
    </location>
</feature>
<evidence type="ECO:0000256" key="1">
    <source>
        <dbReference type="ARBA" id="ARBA00005417"/>
    </source>
</evidence>
<keyword evidence="3" id="KW-0547">Nucleotide-binding</keyword>
<dbReference type="PANTHER" id="PTHR43776:SF7">
    <property type="entry name" value="D,D-DIPEPTIDE TRANSPORT ATP-BINDING PROTEIN DDPF-RELATED"/>
    <property type="match status" value="1"/>
</dbReference>
<dbReference type="SMART" id="SM00382">
    <property type="entry name" value="AAA"/>
    <property type="match status" value="1"/>
</dbReference>
<protein>
    <submittedName>
        <fullName evidence="7">ABC transporter ATP-binding protein</fullName>
    </submittedName>
</protein>
<dbReference type="Gene3D" id="3.40.50.300">
    <property type="entry name" value="P-loop containing nucleotide triphosphate hydrolases"/>
    <property type="match status" value="1"/>
</dbReference>
<dbReference type="EMBL" id="BMJI01000001">
    <property type="protein sequence ID" value="GGC79616.1"/>
    <property type="molecule type" value="Genomic_DNA"/>
</dbReference>
<evidence type="ECO:0000313" key="7">
    <source>
        <dbReference type="EMBL" id="GGC79616.1"/>
    </source>
</evidence>
<keyword evidence="8" id="KW-1185">Reference proteome</keyword>
<organism evidence="7 8">
    <name type="scientific">Tersicoccus solisilvae</name>
    <dbReference type="NCBI Taxonomy" id="1882339"/>
    <lineage>
        <taxon>Bacteria</taxon>
        <taxon>Bacillati</taxon>
        <taxon>Actinomycetota</taxon>
        <taxon>Actinomycetes</taxon>
        <taxon>Micrococcales</taxon>
        <taxon>Micrococcaceae</taxon>
        <taxon>Tersicoccus</taxon>
    </lineage>
</organism>
<dbReference type="SUPFAM" id="SSF52540">
    <property type="entry name" value="P-loop containing nucleoside triphosphate hydrolases"/>
    <property type="match status" value="1"/>
</dbReference>
<keyword evidence="4 7" id="KW-0067">ATP-binding</keyword>
<dbReference type="PANTHER" id="PTHR43776">
    <property type="entry name" value="TRANSPORT ATP-BINDING PROTEIN"/>
    <property type="match status" value="1"/>
</dbReference>
<evidence type="ECO:0000256" key="5">
    <source>
        <dbReference type="SAM" id="MobiDB-lite"/>
    </source>
</evidence>
<dbReference type="InterPro" id="IPR003439">
    <property type="entry name" value="ABC_transporter-like_ATP-bd"/>
</dbReference>
<dbReference type="Pfam" id="PF00005">
    <property type="entry name" value="ABC_tran"/>
    <property type="match status" value="1"/>
</dbReference>
<evidence type="ECO:0000259" key="6">
    <source>
        <dbReference type="PROSITE" id="PS50893"/>
    </source>
</evidence>
<dbReference type="InterPro" id="IPR027417">
    <property type="entry name" value="P-loop_NTPase"/>
</dbReference>
<evidence type="ECO:0000256" key="4">
    <source>
        <dbReference type="ARBA" id="ARBA00022840"/>
    </source>
</evidence>
<dbReference type="Proteomes" id="UP000597761">
    <property type="component" value="Unassembled WGS sequence"/>
</dbReference>
<dbReference type="InterPro" id="IPR003593">
    <property type="entry name" value="AAA+_ATPase"/>
</dbReference>
<name>A0ABQ1NN84_9MICC</name>
<accession>A0ABQ1NN84</accession>
<proteinExistence type="inferred from homology"/>
<dbReference type="PROSITE" id="PS00211">
    <property type="entry name" value="ABC_TRANSPORTER_1"/>
    <property type="match status" value="1"/>
</dbReference>
<evidence type="ECO:0000313" key="8">
    <source>
        <dbReference type="Proteomes" id="UP000597761"/>
    </source>
</evidence>
<gene>
    <name evidence="7" type="ORF">GCM10011512_02750</name>
</gene>
<reference evidence="8" key="1">
    <citation type="journal article" date="2019" name="Int. J. Syst. Evol. Microbiol.">
        <title>The Global Catalogue of Microorganisms (GCM) 10K type strain sequencing project: providing services to taxonomists for standard genome sequencing and annotation.</title>
        <authorList>
            <consortium name="The Broad Institute Genomics Platform"/>
            <consortium name="The Broad Institute Genome Sequencing Center for Infectious Disease"/>
            <person name="Wu L."/>
            <person name="Ma J."/>
        </authorList>
    </citation>
    <scope>NUCLEOTIDE SEQUENCE [LARGE SCALE GENOMIC DNA]</scope>
    <source>
        <strain evidence="8">CGMCC 1.15480</strain>
    </source>
</reference>